<dbReference type="GO" id="GO:0008270">
    <property type="term" value="F:zinc ion binding"/>
    <property type="evidence" value="ECO:0007669"/>
    <property type="project" value="UniProtKB-KW"/>
</dbReference>
<keyword evidence="2 4" id="KW-0863">Zinc-finger</keyword>
<evidence type="ECO:0000256" key="5">
    <source>
        <dbReference type="SAM" id="Phobius"/>
    </source>
</evidence>
<dbReference type="CDD" id="cd16469">
    <property type="entry name" value="RING-H2_RNF24-like"/>
    <property type="match status" value="1"/>
</dbReference>
<keyword evidence="3" id="KW-0862">Zinc</keyword>
<evidence type="ECO:0000259" key="6">
    <source>
        <dbReference type="PROSITE" id="PS50089"/>
    </source>
</evidence>
<proteinExistence type="predicted"/>
<feature type="domain" description="RING-type" evidence="6">
    <location>
        <begin position="63"/>
        <end position="104"/>
    </location>
</feature>
<name>A0AAV2IAS4_LYMST</name>
<dbReference type="PROSITE" id="PS50089">
    <property type="entry name" value="ZF_RING_2"/>
    <property type="match status" value="1"/>
</dbReference>
<organism evidence="7 8">
    <name type="scientific">Lymnaea stagnalis</name>
    <name type="common">Great pond snail</name>
    <name type="synonym">Helix stagnalis</name>
    <dbReference type="NCBI Taxonomy" id="6523"/>
    <lineage>
        <taxon>Eukaryota</taxon>
        <taxon>Metazoa</taxon>
        <taxon>Spiralia</taxon>
        <taxon>Lophotrochozoa</taxon>
        <taxon>Mollusca</taxon>
        <taxon>Gastropoda</taxon>
        <taxon>Heterobranchia</taxon>
        <taxon>Euthyneura</taxon>
        <taxon>Panpulmonata</taxon>
        <taxon>Hygrophila</taxon>
        <taxon>Lymnaeoidea</taxon>
        <taxon>Lymnaeidae</taxon>
        <taxon>Lymnaea</taxon>
    </lineage>
</organism>
<feature type="transmembrane region" description="Helical" evidence="5">
    <location>
        <begin position="12"/>
        <end position="33"/>
    </location>
</feature>
<evidence type="ECO:0000313" key="7">
    <source>
        <dbReference type="EMBL" id="CAL1543900.1"/>
    </source>
</evidence>
<dbReference type="Pfam" id="PF13639">
    <property type="entry name" value="zf-RING_2"/>
    <property type="match status" value="1"/>
</dbReference>
<keyword evidence="8" id="KW-1185">Reference proteome</keyword>
<evidence type="ECO:0000256" key="1">
    <source>
        <dbReference type="ARBA" id="ARBA00022723"/>
    </source>
</evidence>
<gene>
    <name evidence="7" type="ORF">GSLYS_00017413001</name>
</gene>
<keyword evidence="1" id="KW-0479">Metal-binding</keyword>
<keyword evidence="5" id="KW-1133">Transmembrane helix</keyword>
<comment type="caution">
    <text evidence="7">The sequence shown here is derived from an EMBL/GenBank/DDBJ whole genome shotgun (WGS) entry which is preliminary data.</text>
</comment>
<evidence type="ECO:0000313" key="8">
    <source>
        <dbReference type="Proteomes" id="UP001497497"/>
    </source>
</evidence>
<dbReference type="AlphaFoldDB" id="A0AAV2IAS4"/>
<dbReference type="Proteomes" id="UP001497497">
    <property type="component" value="Unassembled WGS sequence"/>
</dbReference>
<dbReference type="GO" id="GO:0061630">
    <property type="term" value="F:ubiquitin protein ligase activity"/>
    <property type="evidence" value="ECO:0007669"/>
    <property type="project" value="TreeGrafter"/>
</dbReference>
<evidence type="ECO:0000256" key="3">
    <source>
        <dbReference type="ARBA" id="ARBA00022833"/>
    </source>
</evidence>
<accession>A0AAV2IAS4</accession>
<dbReference type="PANTHER" id="PTHR45931:SF3">
    <property type="entry name" value="RING ZINC FINGER-CONTAINING PROTEIN"/>
    <property type="match status" value="1"/>
</dbReference>
<sequence length="126" mass="14321">MEVERVPFNVSLPLLGVGAFTLLLSFCFCCYLWRLKKNGQRDEQGYVTRKFTVKDKRQQNDICPVCLEEFTPGEKIAVCACRHGFHSKCLLQWLEHKNNCPMCKAPVRNPVGETTGLIRPTSLSSV</sequence>
<dbReference type="InterPro" id="IPR001841">
    <property type="entry name" value="Znf_RING"/>
</dbReference>
<keyword evidence="5" id="KW-0472">Membrane</keyword>
<evidence type="ECO:0000256" key="4">
    <source>
        <dbReference type="PROSITE-ProRule" id="PRU00175"/>
    </source>
</evidence>
<protein>
    <recommendedName>
        <fullName evidence="6">RING-type domain-containing protein</fullName>
    </recommendedName>
</protein>
<dbReference type="InterPro" id="IPR051834">
    <property type="entry name" value="RING_finger_E3_ligase"/>
</dbReference>
<evidence type="ECO:0000256" key="2">
    <source>
        <dbReference type="ARBA" id="ARBA00022771"/>
    </source>
</evidence>
<dbReference type="GO" id="GO:0005634">
    <property type="term" value="C:nucleus"/>
    <property type="evidence" value="ECO:0007669"/>
    <property type="project" value="TreeGrafter"/>
</dbReference>
<dbReference type="SUPFAM" id="SSF57850">
    <property type="entry name" value="RING/U-box"/>
    <property type="match status" value="1"/>
</dbReference>
<dbReference type="GO" id="GO:0006511">
    <property type="term" value="P:ubiquitin-dependent protein catabolic process"/>
    <property type="evidence" value="ECO:0007669"/>
    <property type="project" value="TreeGrafter"/>
</dbReference>
<dbReference type="SMART" id="SM00184">
    <property type="entry name" value="RING"/>
    <property type="match status" value="1"/>
</dbReference>
<dbReference type="Gene3D" id="3.30.40.10">
    <property type="entry name" value="Zinc/RING finger domain, C3HC4 (zinc finger)"/>
    <property type="match status" value="1"/>
</dbReference>
<reference evidence="7 8" key="1">
    <citation type="submission" date="2024-04" db="EMBL/GenBank/DDBJ databases">
        <authorList>
            <consortium name="Genoscope - CEA"/>
            <person name="William W."/>
        </authorList>
    </citation>
    <scope>NUCLEOTIDE SEQUENCE [LARGE SCALE GENOMIC DNA]</scope>
</reference>
<dbReference type="InterPro" id="IPR013083">
    <property type="entry name" value="Znf_RING/FYVE/PHD"/>
</dbReference>
<keyword evidence="5" id="KW-0812">Transmembrane</keyword>
<dbReference type="EMBL" id="CAXITT010000583">
    <property type="protein sequence ID" value="CAL1543900.1"/>
    <property type="molecule type" value="Genomic_DNA"/>
</dbReference>
<dbReference type="PANTHER" id="PTHR45931">
    <property type="entry name" value="SI:CH211-59O9.10"/>
    <property type="match status" value="1"/>
</dbReference>